<keyword evidence="3 6" id="KW-0812">Transmembrane</keyword>
<organism evidence="7 8">
    <name type="scientific">Pseudooceanicola antarcticus</name>
    <dbReference type="NCBI Taxonomy" id="1247613"/>
    <lineage>
        <taxon>Bacteria</taxon>
        <taxon>Pseudomonadati</taxon>
        <taxon>Pseudomonadota</taxon>
        <taxon>Alphaproteobacteria</taxon>
        <taxon>Rhodobacterales</taxon>
        <taxon>Paracoccaceae</taxon>
        <taxon>Pseudooceanicola</taxon>
    </lineage>
</organism>
<dbReference type="InterPro" id="IPR050475">
    <property type="entry name" value="Prenyltransferase_related"/>
</dbReference>
<dbReference type="AlphaFoldDB" id="A0A285IEK9"/>
<protein>
    <submittedName>
        <fullName evidence="7">4-hydroxybenzoate polyprenyltransferase</fullName>
    </submittedName>
</protein>
<feature type="transmembrane region" description="Helical" evidence="6">
    <location>
        <begin position="434"/>
        <end position="454"/>
    </location>
</feature>
<dbReference type="GO" id="GO:0016020">
    <property type="term" value="C:membrane"/>
    <property type="evidence" value="ECO:0007669"/>
    <property type="project" value="UniProtKB-SubCell"/>
</dbReference>
<evidence type="ECO:0000313" key="8">
    <source>
        <dbReference type="Proteomes" id="UP000231655"/>
    </source>
</evidence>
<dbReference type="SUPFAM" id="SSF56784">
    <property type="entry name" value="HAD-like"/>
    <property type="match status" value="1"/>
</dbReference>
<sequence length="496" mass="53036">MGTQMKQDDAAAFSGGQPQPLQGEWLLCDLDGTLIASDMLDESFWAASAHNPLAPLGAARALASGGRSGLKAQLAGLTTVAPEVLPYRAPVLELLESWRAAGGRCALVTASDERIARAIADHLGLFDAVHGSTAGQNLKGAAKAAFILEHYGAQVTYVGDSAADLAVWQSVERGITVAAPQALRRKAEATPAQILHMETAPPETGHRLPPLLRALRPHQWLKNLLIFLPMLAAHALELSTFLQSLVAFVAFSLVASSVYVLNDLLDLAADRAHPRKRHRPFASGALPLRTGFWLAPGLVLAGFALALTLGPVFLAVMALYYALTTAYSFRLKRLAILDICTLAALYAMRVVAGGAATGIELSAWLLAFTIFLFFSLAAVKRQAELVDNQASGREAAAGRGYRTEDLMLVSMMAVASGYLSVLVMALYVESEAVQGLYATPQALWGACGVLLYWLSRCVLLTHRGEMHDDPVVFALRDRTSQVCMVLILGLFTAGSF</sequence>
<dbReference type="Gene3D" id="3.40.50.1000">
    <property type="entry name" value="HAD superfamily/HAD-like"/>
    <property type="match status" value="1"/>
</dbReference>
<keyword evidence="4 6" id="KW-1133">Transmembrane helix</keyword>
<keyword evidence="7" id="KW-0808">Transferase</keyword>
<evidence type="ECO:0000256" key="4">
    <source>
        <dbReference type="ARBA" id="ARBA00022989"/>
    </source>
</evidence>
<comment type="subcellular location">
    <subcellularLocation>
        <location evidence="1">Membrane</location>
        <topology evidence="1">Multi-pass membrane protein</topology>
    </subcellularLocation>
</comment>
<evidence type="ECO:0000256" key="1">
    <source>
        <dbReference type="ARBA" id="ARBA00004141"/>
    </source>
</evidence>
<gene>
    <name evidence="7" type="ORF">SAMN06297129_0947</name>
</gene>
<keyword evidence="5 6" id="KW-0472">Membrane</keyword>
<dbReference type="Proteomes" id="UP000231655">
    <property type="component" value="Unassembled WGS sequence"/>
</dbReference>
<name>A0A285IEK9_9RHOB</name>
<dbReference type="InterPro" id="IPR000537">
    <property type="entry name" value="UbiA_prenyltransferase"/>
</dbReference>
<evidence type="ECO:0000256" key="5">
    <source>
        <dbReference type="ARBA" id="ARBA00023136"/>
    </source>
</evidence>
<evidence type="ECO:0000256" key="6">
    <source>
        <dbReference type="SAM" id="Phobius"/>
    </source>
</evidence>
<reference evidence="7 8" key="1">
    <citation type="submission" date="2017-09" db="EMBL/GenBank/DDBJ databases">
        <authorList>
            <person name="Ehlers B."/>
            <person name="Leendertz F.H."/>
        </authorList>
    </citation>
    <scope>NUCLEOTIDE SEQUENCE [LARGE SCALE GENOMIC DNA]</scope>
    <source>
        <strain evidence="7 8">CGMCC 1.12662</strain>
    </source>
</reference>
<dbReference type="Pfam" id="PF12710">
    <property type="entry name" value="HAD"/>
    <property type="match status" value="1"/>
</dbReference>
<feature type="transmembrane region" description="Helical" evidence="6">
    <location>
        <begin position="242"/>
        <end position="265"/>
    </location>
</feature>
<feature type="transmembrane region" description="Helical" evidence="6">
    <location>
        <begin position="406"/>
        <end position="428"/>
    </location>
</feature>
<feature type="transmembrane region" description="Helical" evidence="6">
    <location>
        <begin position="361"/>
        <end position="379"/>
    </location>
</feature>
<proteinExistence type="predicted"/>
<keyword evidence="2" id="KW-1003">Cell membrane</keyword>
<dbReference type="NCBIfam" id="NF006088">
    <property type="entry name" value="PRK08238.1"/>
    <property type="match status" value="1"/>
</dbReference>
<dbReference type="InterPro" id="IPR044878">
    <property type="entry name" value="UbiA_sf"/>
</dbReference>
<dbReference type="CDD" id="cd13963">
    <property type="entry name" value="PT_UbiA_2"/>
    <property type="match status" value="1"/>
</dbReference>
<dbReference type="PANTHER" id="PTHR42723">
    <property type="entry name" value="CHLOROPHYLL SYNTHASE"/>
    <property type="match status" value="1"/>
</dbReference>
<dbReference type="Gene3D" id="1.10.357.140">
    <property type="entry name" value="UbiA prenyltransferase"/>
    <property type="match status" value="1"/>
</dbReference>
<dbReference type="Pfam" id="PF01040">
    <property type="entry name" value="UbiA"/>
    <property type="match status" value="1"/>
</dbReference>
<feature type="transmembrane region" description="Helical" evidence="6">
    <location>
        <begin position="336"/>
        <end position="355"/>
    </location>
</feature>
<dbReference type="InterPro" id="IPR036412">
    <property type="entry name" value="HAD-like_sf"/>
</dbReference>
<evidence type="ECO:0000256" key="3">
    <source>
        <dbReference type="ARBA" id="ARBA00022692"/>
    </source>
</evidence>
<dbReference type="EMBL" id="OBEA01000002">
    <property type="protein sequence ID" value="SNY46373.1"/>
    <property type="molecule type" value="Genomic_DNA"/>
</dbReference>
<dbReference type="PANTHER" id="PTHR42723:SF1">
    <property type="entry name" value="CHLOROPHYLL SYNTHASE, CHLOROPLASTIC"/>
    <property type="match status" value="1"/>
</dbReference>
<dbReference type="InterPro" id="IPR023214">
    <property type="entry name" value="HAD_sf"/>
</dbReference>
<evidence type="ECO:0000256" key="2">
    <source>
        <dbReference type="ARBA" id="ARBA00022475"/>
    </source>
</evidence>
<evidence type="ECO:0000313" key="7">
    <source>
        <dbReference type="EMBL" id="SNY46373.1"/>
    </source>
</evidence>
<dbReference type="GO" id="GO:0016765">
    <property type="term" value="F:transferase activity, transferring alkyl or aryl (other than methyl) groups"/>
    <property type="evidence" value="ECO:0007669"/>
    <property type="project" value="InterPro"/>
</dbReference>
<accession>A0A285IEK9</accession>